<sequence>MKKTKQLIFFALIFLTSNITFAQKCNCGVAFKWMKIAFEENDAGFRYILDQKGNEAYEAHNKLFEKGVDKITNPDSCVFAIRQWAKFFRVGHFGFILNQVVDEKSGSQNAGTFKKSTNNTHLDYSPFARDYDSTTVYLRIPTFDSRYKKAIDSVIHANSELIYSRRNLIIDIRDNGGGDDASFDEILPILYTNPIRDVSVARLSTPNNNKIWQDYMSRKDVSASNRAIYAGYLEKLNASPGKFVMLHDSVYTMRFKKVTRFPQNVAIIINENNGSTAEQFLLAARQSKKVKLFGTTTMGELDISNMYSITSPDGKYTLWYCISKSLRIPENAIDNKGISPDFFLDKSIPKNQWLPYVSEIMHNW</sequence>
<accession>A0A1H1XYY2</accession>
<evidence type="ECO:0000313" key="4">
    <source>
        <dbReference type="Proteomes" id="UP000199679"/>
    </source>
</evidence>
<dbReference type="OrthoDB" id="2327485at2"/>
<proteinExistence type="predicted"/>
<keyword evidence="4" id="KW-1185">Reference proteome</keyword>
<dbReference type="RefSeq" id="WP_091373251.1">
    <property type="nucleotide sequence ID" value="NZ_LT629740.1"/>
</dbReference>
<dbReference type="Proteomes" id="UP000199679">
    <property type="component" value="Chromosome I"/>
</dbReference>
<feature type="domain" description="Tail specific protease" evidence="2">
    <location>
        <begin position="136"/>
        <end position="342"/>
    </location>
</feature>
<dbReference type="InterPro" id="IPR029045">
    <property type="entry name" value="ClpP/crotonase-like_dom_sf"/>
</dbReference>
<dbReference type="Gene3D" id="3.90.226.10">
    <property type="entry name" value="2-enoyl-CoA Hydratase, Chain A, domain 1"/>
    <property type="match status" value="1"/>
</dbReference>
<evidence type="ECO:0000313" key="3">
    <source>
        <dbReference type="EMBL" id="SDT14447.1"/>
    </source>
</evidence>
<dbReference type="GO" id="GO:0007165">
    <property type="term" value="P:signal transduction"/>
    <property type="evidence" value="ECO:0007669"/>
    <property type="project" value="TreeGrafter"/>
</dbReference>
<dbReference type="EMBL" id="LT629740">
    <property type="protein sequence ID" value="SDT14447.1"/>
    <property type="molecule type" value="Genomic_DNA"/>
</dbReference>
<dbReference type="GO" id="GO:0006508">
    <property type="term" value="P:proteolysis"/>
    <property type="evidence" value="ECO:0007669"/>
    <property type="project" value="InterPro"/>
</dbReference>
<dbReference type="InterPro" id="IPR005151">
    <property type="entry name" value="Tail-specific_protease"/>
</dbReference>
<organism evidence="3 4">
    <name type="scientific">Mucilaginibacter mallensis</name>
    <dbReference type="NCBI Taxonomy" id="652787"/>
    <lineage>
        <taxon>Bacteria</taxon>
        <taxon>Pseudomonadati</taxon>
        <taxon>Bacteroidota</taxon>
        <taxon>Sphingobacteriia</taxon>
        <taxon>Sphingobacteriales</taxon>
        <taxon>Sphingobacteriaceae</taxon>
        <taxon>Mucilaginibacter</taxon>
    </lineage>
</organism>
<dbReference type="PANTHER" id="PTHR32060">
    <property type="entry name" value="TAIL-SPECIFIC PROTEASE"/>
    <property type="match status" value="1"/>
</dbReference>
<dbReference type="GO" id="GO:0030288">
    <property type="term" value="C:outer membrane-bounded periplasmic space"/>
    <property type="evidence" value="ECO:0007669"/>
    <property type="project" value="TreeGrafter"/>
</dbReference>
<dbReference type="STRING" id="652787.SAMN05216490_2584"/>
<reference evidence="3 4" key="1">
    <citation type="submission" date="2016-10" db="EMBL/GenBank/DDBJ databases">
        <authorList>
            <person name="de Groot N.N."/>
        </authorList>
    </citation>
    <scope>NUCLEOTIDE SEQUENCE [LARGE SCALE GENOMIC DNA]</scope>
    <source>
        <strain evidence="3 4">MP1X4</strain>
    </source>
</reference>
<dbReference type="SUPFAM" id="SSF52096">
    <property type="entry name" value="ClpP/crotonase"/>
    <property type="match status" value="1"/>
</dbReference>
<gene>
    <name evidence="3" type="ORF">SAMN05216490_2584</name>
</gene>
<feature type="chain" id="PRO_5009266026" evidence="1">
    <location>
        <begin position="23"/>
        <end position="364"/>
    </location>
</feature>
<protein>
    <submittedName>
        <fullName evidence="3">Peptidase family S41</fullName>
    </submittedName>
</protein>
<dbReference type="Pfam" id="PF03572">
    <property type="entry name" value="Peptidase_S41"/>
    <property type="match status" value="1"/>
</dbReference>
<evidence type="ECO:0000259" key="2">
    <source>
        <dbReference type="Pfam" id="PF03572"/>
    </source>
</evidence>
<feature type="signal peptide" evidence="1">
    <location>
        <begin position="1"/>
        <end position="22"/>
    </location>
</feature>
<dbReference type="GO" id="GO:0004175">
    <property type="term" value="F:endopeptidase activity"/>
    <property type="evidence" value="ECO:0007669"/>
    <property type="project" value="TreeGrafter"/>
</dbReference>
<name>A0A1H1XYY2_MUCMA</name>
<dbReference type="PANTHER" id="PTHR32060:SF30">
    <property type="entry name" value="CARBOXY-TERMINAL PROCESSING PROTEASE CTPA"/>
    <property type="match status" value="1"/>
</dbReference>
<dbReference type="GO" id="GO:0008236">
    <property type="term" value="F:serine-type peptidase activity"/>
    <property type="evidence" value="ECO:0007669"/>
    <property type="project" value="InterPro"/>
</dbReference>
<keyword evidence="1" id="KW-0732">Signal</keyword>
<dbReference type="AlphaFoldDB" id="A0A1H1XYY2"/>
<evidence type="ECO:0000256" key="1">
    <source>
        <dbReference type="SAM" id="SignalP"/>
    </source>
</evidence>